<dbReference type="AlphaFoldDB" id="A0A976M4M2"/>
<accession>A0A976M4M2</accession>
<sequence length="469" mass="51307">MKLIVFLIFNIYIASVSGFFYTLLPLAVIKKENQYKAYCPWNQTRDNELKCKVNKGVMGYVHSKSDQTSDTLPEPKEFLNPALQKRFTKDNCAKIKGEWTTSKNTETVCNKYSFCFNVADDKSVCACQSGFFGDPYKGCHQHCLTDDDCSSPLARCADATNTNELKRCVCKQGYDGDGVSCHKDVCGTDRKAKCGTDKHKVCIPTGSGTNDFACVCETGYYLNHEGTCVEEHTVKENTVITLVGKNIKDGSRVELGECLSFVINDKTKSIFYHKNSGDSIYVRSLIKNENQFSIFFIVTKEVTAFSLLKDNSFGLTKLYSMTNTFLDCKFGNARIFDPEGHDLSDDESFVNATIQATATSSTGTGGVAAAAAAALQIESSLDEPASAGTPTPTQGGKSKPSVEVHVRPLTEEEKSGGLAGHTILPTVLQMASREEQEGLEIGSSRAKGHHDASHLQMSISPETARQMDL</sequence>
<keyword evidence="2" id="KW-1133">Transmembrane helix</keyword>
<proteinExistence type="predicted"/>
<reference evidence="3" key="1">
    <citation type="submission" date="2022-07" db="EMBL/GenBank/DDBJ databases">
        <title>Evaluation of T. orientalis genome assembly methods using nanopore sequencing and analysis of variation between genomes.</title>
        <authorList>
            <person name="Yam J."/>
            <person name="Micallef M.L."/>
            <person name="Liu M."/>
            <person name="Djordjevic S.P."/>
            <person name="Bogema D.R."/>
            <person name="Jenkins C."/>
        </authorList>
    </citation>
    <scope>NUCLEOTIDE SEQUENCE</scope>
    <source>
        <strain evidence="3">Fish Creek</strain>
    </source>
</reference>
<organism evidence="3 4">
    <name type="scientific">Theileria orientalis</name>
    <dbReference type="NCBI Taxonomy" id="68886"/>
    <lineage>
        <taxon>Eukaryota</taxon>
        <taxon>Sar</taxon>
        <taxon>Alveolata</taxon>
        <taxon>Apicomplexa</taxon>
        <taxon>Aconoidasida</taxon>
        <taxon>Piroplasmida</taxon>
        <taxon>Theileriidae</taxon>
        <taxon>Theileria</taxon>
    </lineage>
</organism>
<name>A0A976M4M2_THEOR</name>
<evidence type="ECO:0008006" key="5">
    <source>
        <dbReference type="Google" id="ProtNLM"/>
    </source>
</evidence>
<feature type="region of interest" description="Disordered" evidence="1">
    <location>
        <begin position="382"/>
        <end position="403"/>
    </location>
</feature>
<dbReference type="OrthoDB" id="4405280at2759"/>
<evidence type="ECO:0000256" key="2">
    <source>
        <dbReference type="SAM" id="Phobius"/>
    </source>
</evidence>
<dbReference type="SUPFAM" id="SSF57184">
    <property type="entry name" value="Growth factor receptor domain"/>
    <property type="match status" value="1"/>
</dbReference>
<evidence type="ECO:0000313" key="3">
    <source>
        <dbReference type="EMBL" id="UKJ88320.2"/>
    </source>
</evidence>
<gene>
    <name evidence="3" type="ORF">MACJ_000764</name>
</gene>
<dbReference type="InterPro" id="IPR009030">
    <property type="entry name" value="Growth_fac_rcpt_cys_sf"/>
</dbReference>
<keyword evidence="2" id="KW-0472">Membrane</keyword>
<keyword evidence="2" id="KW-0812">Transmembrane</keyword>
<feature type="region of interest" description="Disordered" evidence="1">
    <location>
        <begin position="434"/>
        <end position="469"/>
    </location>
</feature>
<feature type="transmembrane region" description="Helical" evidence="2">
    <location>
        <begin position="6"/>
        <end position="28"/>
    </location>
</feature>
<dbReference type="Proteomes" id="UP000244803">
    <property type="component" value="Chromosome 1"/>
</dbReference>
<evidence type="ECO:0000313" key="4">
    <source>
        <dbReference type="Proteomes" id="UP000244803"/>
    </source>
</evidence>
<protein>
    <recommendedName>
        <fullName evidence="5">EGF-like domain-containing protein</fullName>
    </recommendedName>
</protein>
<evidence type="ECO:0000256" key="1">
    <source>
        <dbReference type="SAM" id="MobiDB-lite"/>
    </source>
</evidence>
<dbReference type="Gene3D" id="2.10.25.10">
    <property type="entry name" value="Laminin"/>
    <property type="match status" value="1"/>
</dbReference>
<dbReference type="EMBL" id="CP056065">
    <property type="protein sequence ID" value="UKJ88320.2"/>
    <property type="molecule type" value="Genomic_DNA"/>
</dbReference>